<keyword evidence="3" id="KW-0408">Iron</keyword>
<dbReference type="RefSeq" id="WP_115792568.1">
    <property type="nucleotide sequence ID" value="NZ_QSLN01000006.1"/>
</dbReference>
<feature type="domain" description="4Fe-4S ferredoxin-type" evidence="5">
    <location>
        <begin position="46"/>
        <end position="77"/>
    </location>
</feature>
<dbReference type="PANTHER" id="PTHR42859:SF15">
    <property type="entry name" value="IRON-SULFUR CLUSTER BINDING PROTEIN"/>
    <property type="match status" value="1"/>
</dbReference>
<dbReference type="InterPro" id="IPR050294">
    <property type="entry name" value="RnfB_subfamily"/>
</dbReference>
<accession>A0A3D8P3D0</accession>
<organism evidence="6 7">
    <name type="scientific">Ammonifex thiophilus</name>
    <dbReference type="NCBI Taxonomy" id="444093"/>
    <lineage>
        <taxon>Bacteria</taxon>
        <taxon>Bacillati</taxon>
        <taxon>Bacillota</taxon>
        <taxon>Clostridia</taxon>
        <taxon>Thermoanaerobacterales</taxon>
        <taxon>Thermoanaerobacteraceae</taxon>
        <taxon>Ammonifex</taxon>
    </lineage>
</organism>
<dbReference type="GO" id="GO:0046872">
    <property type="term" value="F:metal ion binding"/>
    <property type="evidence" value="ECO:0007669"/>
    <property type="project" value="UniProtKB-KW"/>
</dbReference>
<evidence type="ECO:0000256" key="4">
    <source>
        <dbReference type="ARBA" id="ARBA00023014"/>
    </source>
</evidence>
<dbReference type="Proteomes" id="UP000256329">
    <property type="component" value="Unassembled WGS sequence"/>
</dbReference>
<evidence type="ECO:0000256" key="3">
    <source>
        <dbReference type="ARBA" id="ARBA00023004"/>
    </source>
</evidence>
<proteinExistence type="predicted"/>
<evidence type="ECO:0000256" key="1">
    <source>
        <dbReference type="ARBA" id="ARBA00022485"/>
    </source>
</evidence>
<evidence type="ECO:0000313" key="7">
    <source>
        <dbReference type="Proteomes" id="UP000256329"/>
    </source>
</evidence>
<dbReference type="PROSITE" id="PS00198">
    <property type="entry name" value="4FE4S_FER_1"/>
    <property type="match status" value="1"/>
</dbReference>
<dbReference type="CDD" id="cd16370">
    <property type="entry name" value="DMSOR_beta_like"/>
    <property type="match status" value="1"/>
</dbReference>
<keyword evidence="4" id="KW-0411">Iron-sulfur</keyword>
<dbReference type="SUPFAM" id="SSF54862">
    <property type="entry name" value="4Fe-4S ferredoxins"/>
    <property type="match status" value="1"/>
</dbReference>
<dbReference type="Gene3D" id="3.30.70.20">
    <property type="match status" value="2"/>
</dbReference>
<evidence type="ECO:0000313" key="6">
    <source>
        <dbReference type="EMBL" id="RDV83239.1"/>
    </source>
</evidence>
<evidence type="ECO:0000256" key="2">
    <source>
        <dbReference type="ARBA" id="ARBA00022723"/>
    </source>
</evidence>
<sequence length="150" mass="16343">MARAIRVKDPDRCIGCYSCMLACARLVHRSHSLTKSAIRVQTRGGLQSKWGIDVCRACPDAPCAEACPTGALIPRPGGGVSFNRNKCSRCGNCANACVLRVIHFDEEGYPIVCLYCGHCARFCPQEVIVWEEIAPDSGRSGDRTQDRPGE</sequence>
<dbReference type="InterPro" id="IPR017900">
    <property type="entry name" value="4Fe4S_Fe_S_CS"/>
</dbReference>
<feature type="domain" description="4Fe-4S ferredoxin-type" evidence="5">
    <location>
        <begin position="78"/>
        <end position="107"/>
    </location>
</feature>
<keyword evidence="7" id="KW-1185">Reference proteome</keyword>
<dbReference type="GO" id="GO:0051539">
    <property type="term" value="F:4 iron, 4 sulfur cluster binding"/>
    <property type="evidence" value="ECO:0007669"/>
    <property type="project" value="UniProtKB-KW"/>
</dbReference>
<evidence type="ECO:0000259" key="5">
    <source>
        <dbReference type="PROSITE" id="PS51379"/>
    </source>
</evidence>
<comment type="caution">
    <text evidence="6">The sequence shown here is derived from an EMBL/GenBank/DDBJ whole genome shotgun (WGS) entry which is preliminary data.</text>
</comment>
<dbReference type="PANTHER" id="PTHR42859">
    <property type="entry name" value="OXIDOREDUCTASE"/>
    <property type="match status" value="1"/>
</dbReference>
<reference evidence="6 7" key="1">
    <citation type="submission" date="2018-08" db="EMBL/GenBank/DDBJ databases">
        <title>Form III RuBisCO-mediated autotrophy in Thermodesulfobium bacteria.</title>
        <authorList>
            <person name="Toshchakov S.V."/>
            <person name="Kublanov I.V."/>
            <person name="Frolov E."/>
            <person name="Bonch-Osmolovskaya E.A."/>
            <person name="Tourova T.P."/>
            <person name="Chernych N.A."/>
            <person name="Lebedinsky A.V."/>
        </authorList>
    </citation>
    <scope>NUCLEOTIDE SEQUENCE [LARGE SCALE GENOMIC DNA]</scope>
    <source>
        <strain evidence="6 7">SR</strain>
    </source>
</reference>
<name>A0A3D8P3D0_9THEO</name>
<gene>
    <name evidence="6" type="ORF">DXX99_05875</name>
</gene>
<dbReference type="EMBL" id="QSLN01000006">
    <property type="protein sequence ID" value="RDV83239.1"/>
    <property type="molecule type" value="Genomic_DNA"/>
</dbReference>
<dbReference type="OrthoDB" id="9810688at2"/>
<protein>
    <submittedName>
        <fullName evidence="6">4Fe-4S dicluster domain-containing protein</fullName>
    </submittedName>
</protein>
<keyword evidence="2" id="KW-0479">Metal-binding</keyword>
<dbReference type="PROSITE" id="PS51379">
    <property type="entry name" value="4FE4S_FER_2"/>
    <property type="match status" value="4"/>
</dbReference>
<feature type="domain" description="4Fe-4S ferredoxin-type" evidence="5">
    <location>
        <begin position="113"/>
        <end position="133"/>
    </location>
</feature>
<dbReference type="Pfam" id="PF00037">
    <property type="entry name" value="Fer4"/>
    <property type="match status" value="1"/>
</dbReference>
<feature type="domain" description="4Fe-4S ferredoxin-type" evidence="5">
    <location>
        <begin position="3"/>
        <end position="33"/>
    </location>
</feature>
<dbReference type="AlphaFoldDB" id="A0A3D8P3D0"/>
<keyword evidence="1" id="KW-0004">4Fe-4S</keyword>
<dbReference type="InterPro" id="IPR017896">
    <property type="entry name" value="4Fe4S_Fe-S-bd"/>
</dbReference>